<evidence type="ECO:0000313" key="1">
    <source>
        <dbReference type="EMBL" id="TFK68270.1"/>
    </source>
</evidence>
<protein>
    <submittedName>
        <fullName evidence="1">Uncharacterized protein</fullName>
    </submittedName>
</protein>
<dbReference type="Proteomes" id="UP000308600">
    <property type="component" value="Unassembled WGS sequence"/>
</dbReference>
<sequence>MSTIASNQQLAIARPHRGDGRQVPKAARQAVPAFLQKLYEMVNDQKNSDLIRWSEAGDSFYVLDHERFAREVLGRWFKHQNFSSFVRQLNMYGFHKIPHLQQGVLKSENETEFWNFAHSNFHQDQPDLLCLIQRKKQAPQANDDIPTIDVRESGSTSQNPAATLPSGQVLDVHSILNGLTALKRHQTTLSSELNDLKRSNQLLWQEAMAAREKHQKQQDTINRIVKFLAGIFGQNAQHKEDAVEAQPSRAVIPRRQPRLVIEDRPRQSSGKVEITEVVDEESDQDSPFYQVPETISPQVPIIETPSAPSPTPSIASETPSVADIHTYPLVNDPNLNKSVSNAIRHKSTPSGSQLQPGTQNQPPSQPPTPPSQSQQPSAAASTNEIPTSSPAEERTMTRSPAIGGAFDPNYSNSLQSLLSQMTPAQMQQLLSSLAIGMPSDSLNPSTQIAPYQPPFDYNQYASSPSSFSLLSPQQPQQPQQIQDPNERHWKGTEDIDRDVNALTTSIDHLMQTFGLDPQLMNDSSNSGDGSGTSAISTSGITEDTNLVIDPSALDLAYANPPPGRLANVLDSGKEFDFDSLLHGFSSDAGSGTEDLGGSGDVGYSSNFDADMLGMTPSTTGTSTSTTQFLSDGCSPAVSQSASPLVDPTRPTSIAPSQMKLGGMLPPTSLTGSTPSLSPSSTSTTKKRKSDVMDLLPTAPTAASLALPQLQIHADAAANTSVSPSSLGGMSVPLEIRNFTPPTAMSSMFNVLGGGSPMTGILGGPGAAVTQAPASGVAASTTSMAGNANKKRRRSK</sequence>
<evidence type="ECO:0000313" key="2">
    <source>
        <dbReference type="Proteomes" id="UP000308600"/>
    </source>
</evidence>
<proteinExistence type="predicted"/>
<reference evidence="1 2" key="1">
    <citation type="journal article" date="2019" name="Nat. Ecol. Evol.">
        <title>Megaphylogeny resolves global patterns of mushroom evolution.</title>
        <authorList>
            <person name="Varga T."/>
            <person name="Krizsan K."/>
            <person name="Foldi C."/>
            <person name="Dima B."/>
            <person name="Sanchez-Garcia M."/>
            <person name="Sanchez-Ramirez S."/>
            <person name="Szollosi G.J."/>
            <person name="Szarkandi J.G."/>
            <person name="Papp V."/>
            <person name="Albert L."/>
            <person name="Andreopoulos W."/>
            <person name="Angelini C."/>
            <person name="Antonin V."/>
            <person name="Barry K.W."/>
            <person name="Bougher N.L."/>
            <person name="Buchanan P."/>
            <person name="Buyck B."/>
            <person name="Bense V."/>
            <person name="Catcheside P."/>
            <person name="Chovatia M."/>
            <person name="Cooper J."/>
            <person name="Damon W."/>
            <person name="Desjardin D."/>
            <person name="Finy P."/>
            <person name="Geml J."/>
            <person name="Haridas S."/>
            <person name="Hughes K."/>
            <person name="Justo A."/>
            <person name="Karasinski D."/>
            <person name="Kautmanova I."/>
            <person name="Kiss B."/>
            <person name="Kocsube S."/>
            <person name="Kotiranta H."/>
            <person name="LaButti K.M."/>
            <person name="Lechner B.E."/>
            <person name="Liimatainen K."/>
            <person name="Lipzen A."/>
            <person name="Lukacs Z."/>
            <person name="Mihaltcheva S."/>
            <person name="Morgado L.N."/>
            <person name="Niskanen T."/>
            <person name="Noordeloos M.E."/>
            <person name="Ohm R.A."/>
            <person name="Ortiz-Santana B."/>
            <person name="Ovrebo C."/>
            <person name="Racz N."/>
            <person name="Riley R."/>
            <person name="Savchenko A."/>
            <person name="Shiryaev A."/>
            <person name="Soop K."/>
            <person name="Spirin V."/>
            <person name="Szebenyi C."/>
            <person name="Tomsovsky M."/>
            <person name="Tulloss R.E."/>
            <person name="Uehling J."/>
            <person name="Grigoriev I.V."/>
            <person name="Vagvolgyi C."/>
            <person name="Papp T."/>
            <person name="Martin F.M."/>
            <person name="Miettinen O."/>
            <person name="Hibbett D.S."/>
            <person name="Nagy L.G."/>
        </authorList>
    </citation>
    <scope>NUCLEOTIDE SEQUENCE [LARGE SCALE GENOMIC DNA]</scope>
    <source>
        <strain evidence="1 2">NL-1719</strain>
    </source>
</reference>
<gene>
    <name evidence="1" type="ORF">BDN72DRAFT_821344</name>
</gene>
<organism evidence="1 2">
    <name type="scientific">Pluteus cervinus</name>
    <dbReference type="NCBI Taxonomy" id="181527"/>
    <lineage>
        <taxon>Eukaryota</taxon>
        <taxon>Fungi</taxon>
        <taxon>Dikarya</taxon>
        <taxon>Basidiomycota</taxon>
        <taxon>Agaricomycotina</taxon>
        <taxon>Agaricomycetes</taxon>
        <taxon>Agaricomycetidae</taxon>
        <taxon>Agaricales</taxon>
        <taxon>Pluteineae</taxon>
        <taxon>Pluteaceae</taxon>
        <taxon>Pluteus</taxon>
    </lineage>
</organism>
<dbReference type="EMBL" id="ML208355">
    <property type="protein sequence ID" value="TFK68270.1"/>
    <property type="molecule type" value="Genomic_DNA"/>
</dbReference>
<keyword evidence="2" id="KW-1185">Reference proteome</keyword>
<name>A0ACD3ARY3_9AGAR</name>
<accession>A0ACD3ARY3</accession>